<evidence type="ECO:0000256" key="1">
    <source>
        <dbReference type="ARBA" id="ARBA00004781"/>
    </source>
</evidence>
<comment type="pathway">
    <text evidence="1 6">Carbohydrate biosynthesis; dTDP-L-rhamnose biosynthesis.</text>
</comment>
<evidence type="ECO:0000313" key="8">
    <source>
        <dbReference type="EMBL" id="TGD72943.1"/>
    </source>
</evidence>
<comment type="cofactor">
    <cofactor evidence="6">
        <name>Mg(2+)</name>
        <dbReference type="ChEBI" id="CHEBI:18420"/>
    </cofactor>
    <text evidence="6">Binds 1 Mg(2+) ion per monomer.</text>
</comment>
<organism evidence="8 9">
    <name type="scientific">Mangrovimicrobium sediminis</name>
    <dbReference type="NCBI Taxonomy" id="2562682"/>
    <lineage>
        <taxon>Bacteria</taxon>
        <taxon>Pseudomonadati</taxon>
        <taxon>Pseudomonadota</taxon>
        <taxon>Gammaproteobacteria</taxon>
        <taxon>Cellvibrionales</taxon>
        <taxon>Halieaceae</taxon>
        <taxon>Mangrovimicrobium</taxon>
    </lineage>
</organism>
<evidence type="ECO:0000256" key="2">
    <source>
        <dbReference type="ARBA" id="ARBA00010944"/>
    </source>
</evidence>
<dbReference type="RefSeq" id="WP_135444088.1">
    <property type="nucleotide sequence ID" value="NZ_SRLE01000008.1"/>
</dbReference>
<evidence type="ECO:0000259" key="7">
    <source>
        <dbReference type="Pfam" id="PF04321"/>
    </source>
</evidence>
<feature type="domain" description="RmlD-like substrate binding" evidence="7">
    <location>
        <begin position="4"/>
        <end position="287"/>
    </location>
</feature>
<accession>A0A4Z0LZV5</accession>
<dbReference type="Proteomes" id="UP000298050">
    <property type="component" value="Unassembled WGS sequence"/>
</dbReference>
<dbReference type="UniPathway" id="UPA00124"/>
<proteinExistence type="inferred from homology"/>
<comment type="function">
    <text evidence="6">Catalyzes the reduction of dTDP-6-deoxy-L-lyxo-4-hexulose to yield dTDP-L-rhamnose.</text>
</comment>
<evidence type="ECO:0000313" key="9">
    <source>
        <dbReference type="Proteomes" id="UP000298050"/>
    </source>
</evidence>
<dbReference type="GO" id="GO:0008831">
    <property type="term" value="F:dTDP-4-dehydrorhamnose reductase activity"/>
    <property type="evidence" value="ECO:0007669"/>
    <property type="project" value="UniProtKB-EC"/>
</dbReference>
<dbReference type="InterPro" id="IPR005913">
    <property type="entry name" value="dTDP_dehydrorham_reduct"/>
</dbReference>
<comment type="caution">
    <text evidence="8">The sequence shown here is derived from an EMBL/GenBank/DDBJ whole genome shotgun (WGS) entry which is preliminary data.</text>
</comment>
<name>A0A4Z0LZV5_9GAMM</name>
<dbReference type="Gene3D" id="3.90.25.10">
    <property type="entry name" value="UDP-galactose 4-epimerase, domain 1"/>
    <property type="match status" value="1"/>
</dbReference>
<dbReference type="OrthoDB" id="9803892at2"/>
<dbReference type="PANTHER" id="PTHR10491:SF4">
    <property type="entry name" value="METHIONINE ADENOSYLTRANSFERASE 2 SUBUNIT BETA"/>
    <property type="match status" value="1"/>
</dbReference>
<dbReference type="NCBIfam" id="TIGR01214">
    <property type="entry name" value="rmlD"/>
    <property type="match status" value="1"/>
</dbReference>
<sequence>MQGKILVAGAGGQLGRELQRSVPAGCQCIALSRAELDIGDAAQVRVVFAEHAPDAVINAAAYTAVDRAEEEEAQALRINGDGPGHLAAACAASGARFVHVSTDFVFDGSASTPYPPDAPANPLGAYGRSKLAGELRVREALPAAVILRTGWVYSALGANFVRTMLRLMGEREALNVVADQVGTPTWARGLADACWAALARPQLSGTYHWSDAGVCSWYDFAVAIAEEAQGLGLLARLPAVRPIPSEDYPTPARRPAFSVLDKSASWRDLELPPVHWREQLRHMLREIEES</sequence>
<dbReference type="Pfam" id="PF04321">
    <property type="entry name" value="RmlD_sub_bind"/>
    <property type="match status" value="1"/>
</dbReference>
<gene>
    <name evidence="8" type="primary">rfbD</name>
    <name evidence="8" type="ORF">E4634_11685</name>
</gene>
<keyword evidence="6" id="KW-0521">NADP</keyword>
<dbReference type="SUPFAM" id="SSF51735">
    <property type="entry name" value="NAD(P)-binding Rossmann-fold domains"/>
    <property type="match status" value="1"/>
</dbReference>
<dbReference type="GO" id="GO:0009243">
    <property type="term" value="P:O antigen biosynthetic process"/>
    <property type="evidence" value="ECO:0007669"/>
    <property type="project" value="UniProtKB-UniPathway"/>
</dbReference>
<evidence type="ECO:0000256" key="5">
    <source>
        <dbReference type="ARBA" id="ARBA00048200"/>
    </source>
</evidence>
<dbReference type="GO" id="GO:0005829">
    <property type="term" value="C:cytosol"/>
    <property type="evidence" value="ECO:0007669"/>
    <property type="project" value="TreeGrafter"/>
</dbReference>
<dbReference type="InterPro" id="IPR036291">
    <property type="entry name" value="NAD(P)-bd_dom_sf"/>
</dbReference>
<dbReference type="AlphaFoldDB" id="A0A4Z0LZV5"/>
<dbReference type="PANTHER" id="PTHR10491">
    <property type="entry name" value="DTDP-4-DEHYDRORHAMNOSE REDUCTASE"/>
    <property type="match status" value="1"/>
</dbReference>
<comment type="catalytic activity">
    <reaction evidence="5 6">
        <text>dTDP-beta-L-rhamnose + NADP(+) = dTDP-4-dehydro-beta-L-rhamnose + NADPH + H(+)</text>
        <dbReference type="Rhea" id="RHEA:21796"/>
        <dbReference type="ChEBI" id="CHEBI:15378"/>
        <dbReference type="ChEBI" id="CHEBI:57510"/>
        <dbReference type="ChEBI" id="CHEBI:57783"/>
        <dbReference type="ChEBI" id="CHEBI:58349"/>
        <dbReference type="ChEBI" id="CHEBI:62830"/>
        <dbReference type="EC" id="1.1.1.133"/>
    </reaction>
</comment>
<dbReference type="Gene3D" id="3.40.50.720">
    <property type="entry name" value="NAD(P)-binding Rossmann-like Domain"/>
    <property type="match status" value="1"/>
</dbReference>
<evidence type="ECO:0000256" key="6">
    <source>
        <dbReference type="RuleBase" id="RU364082"/>
    </source>
</evidence>
<keyword evidence="6 8" id="KW-0560">Oxidoreductase</keyword>
<protein>
    <recommendedName>
        <fullName evidence="4 6">dTDP-4-dehydrorhamnose reductase</fullName>
        <ecNumber evidence="3 6">1.1.1.133</ecNumber>
    </recommendedName>
</protein>
<evidence type="ECO:0000256" key="3">
    <source>
        <dbReference type="ARBA" id="ARBA00012929"/>
    </source>
</evidence>
<dbReference type="GO" id="GO:0019305">
    <property type="term" value="P:dTDP-rhamnose biosynthetic process"/>
    <property type="evidence" value="ECO:0007669"/>
    <property type="project" value="UniProtKB-UniPathway"/>
</dbReference>
<keyword evidence="9" id="KW-1185">Reference proteome</keyword>
<dbReference type="CDD" id="cd05254">
    <property type="entry name" value="dTDP_HR_like_SDR_e"/>
    <property type="match status" value="1"/>
</dbReference>
<comment type="similarity">
    <text evidence="2 6">Belongs to the dTDP-4-dehydrorhamnose reductase family.</text>
</comment>
<dbReference type="InterPro" id="IPR029903">
    <property type="entry name" value="RmlD-like-bd"/>
</dbReference>
<dbReference type="EMBL" id="SRLE01000008">
    <property type="protein sequence ID" value="TGD72943.1"/>
    <property type="molecule type" value="Genomic_DNA"/>
</dbReference>
<reference evidence="8 9" key="1">
    <citation type="submission" date="2019-04" db="EMBL/GenBank/DDBJ databases">
        <title>Taxonomy of novel Haliea sp. from mangrove soil of West Coast of India.</title>
        <authorList>
            <person name="Verma A."/>
            <person name="Kumar P."/>
            <person name="Krishnamurthi S."/>
        </authorList>
    </citation>
    <scope>NUCLEOTIDE SEQUENCE [LARGE SCALE GENOMIC DNA]</scope>
    <source>
        <strain evidence="8 9">SAOS-164</strain>
    </source>
</reference>
<dbReference type="UniPathway" id="UPA00281"/>
<dbReference type="EC" id="1.1.1.133" evidence="3 6"/>
<evidence type="ECO:0000256" key="4">
    <source>
        <dbReference type="ARBA" id="ARBA00017099"/>
    </source>
</evidence>